<evidence type="ECO:0000313" key="4">
    <source>
        <dbReference type="EMBL" id="QND60328.1"/>
    </source>
</evidence>
<dbReference type="GO" id="GO:0009103">
    <property type="term" value="P:lipopolysaccharide biosynthetic process"/>
    <property type="evidence" value="ECO:0007669"/>
    <property type="project" value="TreeGrafter"/>
</dbReference>
<keyword evidence="2" id="KW-0812">Transmembrane</keyword>
<dbReference type="AlphaFoldDB" id="A0A7G6T0P6"/>
<proteinExistence type="predicted"/>
<evidence type="ECO:0000256" key="1">
    <source>
        <dbReference type="ARBA" id="ARBA00022679"/>
    </source>
</evidence>
<keyword evidence="1 4" id="KW-0808">Transferase</keyword>
<protein>
    <submittedName>
        <fullName evidence="4">Glycosyltransferase family 4 protein</fullName>
    </submittedName>
</protein>
<name>A0A7G6T0P6_9HYPH</name>
<keyword evidence="2" id="KW-0472">Membrane</keyword>
<dbReference type="Pfam" id="PF00534">
    <property type="entry name" value="Glycos_transf_1"/>
    <property type="match status" value="1"/>
</dbReference>
<dbReference type="RefSeq" id="WP_183459156.1">
    <property type="nucleotide sequence ID" value="NZ_CP050296.1"/>
</dbReference>
<keyword evidence="2" id="KW-1133">Transmembrane helix</keyword>
<accession>A0A7G6T0P6</accession>
<dbReference type="GO" id="GO:0016757">
    <property type="term" value="F:glycosyltransferase activity"/>
    <property type="evidence" value="ECO:0007669"/>
    <property type="project" value="InterPro"/>
</dbReference>
<dbReference type="PANTHER" id="PTHR46401">
    <property type="entry name" value="GLYCOSYLTRANSFERASE WBBK-RELATED"/>
    <property type="match status" value="1"/>
</dbReference>
<dbReference type="SUPFAM" id="SSF53756">
    <property type="entry name" value="UDP-Glycosyltransferase/glycogen phosphorylase"/>
    <property type="match status" value="1"/>
</dbReference>
<evidence type="ECO:0000259" key="3">
    <source>
        <dbReference type="Pfam" id="PF00534"/>
    </source>
</evidence>
<organism evidence="4 5">
    <name type="scientific">Mesorhizobium huakuii</name>
    <dbReference type="NCBI Taxonomy" id="28104"/>
    <lineage>
        <taxon>Bacteria</taxon>
        <taxon>Pseudomonadati</taxon>
        <taxon>Pseudomonadota</taxon>
        <taxon>Alphaproteobacteria</taxon>
        <taxon>Hyphomicrobiales</taxon>
        <taxon>Phyllobacteriaceae</taxon>
        <taxon>Mesorhizobium</taxon>
    </lineage>
</organism>
<dbReference type="Proteomes" id="UP000515465">
    <property type="component" value="Chromosome"/>
</dbReference>
<dbReference type="PANTHER" id="PTHR46401:SF2">
    <property type="entry name" value="GLYCOSYLTRANSFERASE WBBK-RELATED"/>
    <property type="match status" value="1"/>
</dbReference>
<dbReference type="Gene3D" id="3.40.50.2000">
    <property type="entry name" value="Glycogen Phosphorylase B"/>
    <property type="match status" value="1"/>
</dbReference>
<feature type="transmembrane region" description="Helical" evidence="2">
    <location>
        <begin position="28"/>
        <end position="49"/>
    </location>
</feature>
<sequence length="437" mass="48898">MYPAAIAHAEWLKERIASARSFPALFGWLAYSALLALPAAVGLLALRLIRKTARITFRGIKQAPRRIWRVLKRLPIALPSNIPFRLYEGMLARETALMIEAGNAEGDIAAWYTPAAFWPNVNKLKVPVLTCVPDVVMTEFPAGFSEIGGEPMFHSYQTVASTIRASKNFVTYSEHIKRDTLVQRFGIDPMAVRIVHHAPNDLSGPIKITGFPDNEATSRTYAKSLLLGAIRKASNVSYGSTFGNPEVKFLFYASQFRPSKNVMTLLRAYEWLLRKRRIGHKLLLTGRGDYGSVKAFLDERKLGADVLCLHALTEPELAACYSLADLAVNPSLSEGGMPFTFTEALSVGTPVIMGDIEVTREILTDPALCESSLFDPYDWRALADKIEWALKHTDDLYTQQRRYYDDVLSKRSWHDVVDEHIAILDEISMRARPPVPA</sequence>
<evidence type="ECO:0000256" key="2">
    <source>
        <dbReference type="SAM" id="Phobius"/>
    </source>
</evidence>
<dbReference type="InterPro" id="IPR001296">
    <property type="entry name" value="Glyco_trans_1"/>
</dbReference>
<gene>
    <name evidence="4" type="ORF">HB778_30105</name>
</gene>
<reference evidence="4" key="1">
    <citation type="journal article" date="2020" name="Mol. Plant Microbe Interact.">
        <title>Complete genome sequences of four natural Pseudomonas isolates that catabolize a wide range of aromatic compounds relevant to lignin valorization.</title>
        <authorList>
            <person name="Hatmaker E.A."/>
            <person name="Presle G."/>
            <person name="Cannon O."/>
            <person name="Guss A.M."/>
            <person name="Elkins J.G."/>
        </authorList>
    </citation>
    <scope>NUCLEOTIDE SEQUENCE</scope>
    <source>
        <strain evidence="4">583</strain>
    </source>
</reference>
<dbReference type="EMBL" id="CP050296">
    <property type="protein sequence ID" value="QND60328.1"/>
    <property type="molecule type" value="Genomic_DNA"/>
</dbReference>
<evidence type="ECO:0000313" key="5">
    <source>
        <dbReference type="Proteomes" id="UP000515465"/>
    </source>
</evidence>
<feature type="domain" description="Glycosyl transferase family 1" evidence="3">
    <location>
        <begin position="246"/>
        <end position="395"/>
    </location>
</feature>